<dbReference type="EMBL" id="CAJJDP010000115">
    <property type="protein sequence ID" value="CAD8197918.1"/>
    <property type="molecule type" value="Genomic_DNA"/>
</dbReference>
<dbReference type="CDD" id="cd00154">
    <property type="entry name" value="Rab"/>
    <property type="match status" value="1"/>
</dbReference>
<gene>
    <name evidence="3" type="ORF">POCTA_138.1.T1150146</name>
</gene>
<dbReference type="SMART" id="SM00174">
    <property type="entry name" value="RHO"/>
    <property type="match status" value="1"/>
</dbReference>
<dbReference type="SMART" id="SM00176">
    <property type="entry name" value="RAN"/>
    <property type="match status" value="1"/>
</dbReference>
<dbReference type="PROSITE" id="PS51420">
    <property type="entry name" value="RHO"/>
    <property type="match status" value="1"/>
</dbReference>
<dbReference type="SMART" id="SM00173">
    <property type="entry name" value="RAS"/>
    <property type="match status" value="1"/>
</dbReference>
<dbReference type="NCBIfam" id="TIGR00231">
    <property type="entry name" value="small_GTP"/>
    <property type="match status" value="1"/>
</dbReference>
<evidence type="ECO:0000256" key="1">
    <source>
        <dbReference type="ARBA" id="ARBA00006270"/>
    </source>
</evidence>
<dbReference type="InterPro" id="IPR001806">
    <property type="entry name" value="Small_GTPase"/>
</dbReference>
<dbReference type="PROSITE" id="PS51419">
    <property type="entry name" value="RAB"/>
    <property type="match status" value="1"/>
</dbReference>
<comment type="similarity">
    <text evidence="1">Belongs to the small GTPase superfamily. Rab family.</text>
</comment>
<dbReference type="InterPro" id="IPR005225">
    <property type="entry name" value="Small_GTP-bd"/>
</dbReference>
<dbReference type="GO" id="GO:0003924">
    <property type="term" value="F:GTPase activity"/>
    <property type="evidence" value="ECO:0007669"/>
    <property type="project" value="InterPro"/>
</dbReference>
<dbReference type="PROSITE" id="PS51421">
    <property type="entry name" value="RAS"/>
    <property type="match status" value="1"/>
</dbReference>
<evidence type="ECO:0000313" key="3">
    <source>
        <dbReference type="EMBL" id="CAD8197918.1"/>
    </source>
</evidence>
<dbReference type="GO" id="GO:0005525">
    <property type="term" value="F:GTP binding"/>
    <property type="evidence" value="ECO:0007669"/>
    <property type="project" value="InterPro"/>
</dbReference>
<dbReference type="AlphaFoldDB" id="A0A8S1XA97"/>
<reference evidence="3" key="1">
    <citation type="submission" date="2021-01" db="EMBL/GenBank/DDBJ databases">
        <authorList>
            <consortium name="Genoscope - CEA"/>
            <person name="William W."/>
        </authorList>
    </citation>
    <scope>NUCLEOTIDE SEQUENCE</scope>
</reference>
<dbReference type="PROSITE" id="PS51417">
    <property type="entry name" value="ARF"/>
    <property type="match status" value="1"/>
</dbReference>
<dbReference type="SMART" id="SM00175">
    <property type="entry name" value="RAB"/>
    <property type="match status" value="1"/>
</dbReference>
<sequence>MFAYRRKQNCEDQVELELEYKYNYLLNLGMSKDGLPMFKFIVVGDQSVGKSSFVKQYSEGQFHEGMNRATIGVEFVKKLVIVDKRRVELQIWDTAGQEQFRSMIKSFYRGAAAVFVLYSINQRDSFEKLQEWLTELHESAHEEIVKILVGNKSDMERSVQKEEAEKFMNAHNFSLFFETSAKTGENVEKAFVEAVKLVIMRMFTSESFKNSIKTTKKTPASSKQNTSRSDQPISEVSQLPSKAIYLQSNHTQDNHHAKKQCC</sequence>
<dbReference type="OrthoDB" id="293480at2759"/>
<evidence type="ECO:0000313" key="4">
    <source>
        <dbReference type="Proteomes" id="UP000683925"/>
    </source>
</evidence>
<proteinExistence type="inferred from homology"/>
<dbReference type="OMA" id="NHHAKKQ"/>
<dbReference type="FunFam" id="3.40.50.300:FF:002893">
    <property type="entry name" value="Rab_B04 protein"/>
    <property type="match status" value="1"/>
</dbReference>
<feature type="region of interest" description="Disordered" evidence="2">
    <location>
        <begin position="211"/>
        <end position="235"/>
    </location>
</feature>
<dbReference type="Pfam" id="PF00071">
    <property type="entry name" value="Ras"/>
    <property type="match status" value="1"/>
</dbReference>
<name>A0A8S1XA97_PAROT</name>
<dbReference type="InterPro" id="IPR050209">
    <property type="entry name" value="Rab_GTPases_membrane_traffic"/>
</dbReference>
<dbReference type="Proteomes" id="UP000683925">
    <property type="component" value="Unassembled WGS sequence"/>
</dbReference>
<keyword evidence="4" id="KW-1185">Reference proteome</keyword>
<dbReference type="PANTHER" id="PTHR47979">
    <property type="entry name" value="DRAB11-RELATED"/>
    <property type="match status" value="1"/>
</dbReference>
<protein>
    <submittedName>
        <fullName evidence="3">Uncharacterized protein</fullName>
    </submittedName>
</protein>
<evidence type="ECO:0000256" key="2">
    <source>
        <dbReference type="SAM" id="MobiDB-lite"/>
    </source>
</evidence>
<accession>A0A8S1XA97</accession>
<comment type="caution">
    <text evidence="3">The sequence shown here is derived from an EMBL/GenBank/DDBJ whole genome shotgun (WGS) entry which is preliminary data.</text>
</comment>
<organism evidence="3 4">
    <name type="scientific">Paramecium octaurelia</name>
    <dbReference type="NCBI Taxonomy" id="43137"/>
    <lineage>
        <taxon>Eukaryota</taxon>
        <taxon>Sar</taxon>
        <taxon>Alveolata</taxon>
        <taxon>Ciliophora</taxon>
        <taxon>Intramacronucleata</taxon>
        <taxon>Oligohymenophorea</taxon>
        <taxon>Peniculida</taxon>
        <taxon>Parameciidae</taxon>
        <taxon>Paramecium</taxon>
    </lineage>
</organism>